<dbReference type="SUPFAM" id="SSF55729">
    <property type="entry name" value="Acyl-CoA N-acyltransferases (Nat)"/>
    <property type="match status" value="1"/>
</dbReference>
<evidence type="ECO:0000313" key="2">
    <source>
        <dbReference type="EMBL" id="MFD1861758.1"/>
    </source>
</evidence>
<accession>A0ABW4QDU8</accession>
<name>A0ABW4QDU8_9BACL</name>
<dbReference type="Gene3D" id="3.40.630.30">
    <property type="match status" value="1"/>
</dbReference>
<dbReference type="EC" id="2.3.1.-" evidence="2"/>
<keyword evidence="3" id="KW-1185">Reference proteome</keyword>
<keyword evidence="2" id="KW-0808">Transferase</keyword>
<dbReference type="InterPro" id="IPR016181">
    <property type="entry name" value="Acyl_CoA_acyltransferase"/>
</dbReference>
<keyword evidence="2" id="KW-0012">Acyltransferase</keyword>
<dbReference type="PROSITE" id="PS51186">
    <property type="entry name" value="GNAT"/>
    <property type="match status" value="1"/>
</dbReference>
<protein>
    <submittedName>
        <fullName evidence="2">GNAT family N-acetyltransferase</fullName>
        <ecNumber evidence="2">2.3.1.-</ecNumber>
    </submittedName>
</protein>
<evidence type="ECO:0000313" key="3">
    <source>
        <dbReference type="Proteomes" id="UP001597273"/>
    </source>
</evidence>
<organism evidence="2 3">
    <name type="scientific">Planococcus chinensis</name>
    <dbReference type="NCBI Taxonomy" id="272917"/>
    <lineage>
        <taxon>Bacteria</taxon>
        <taxon>Bacillati</taxon>
        <taxon>Bacillota</taxon>
        <taxon>Bacilli</taxon>
        <taxon>Bacillales</taxon>
        <taxon>Caryophanaceae</taxon>
        <taxon>Planococcus</taxon>
    </lineage>
</organism>
<feature type="domain" description="N-acetyltransferase" evidence="1">
    <location>
        <begin position="11"/>
        <end position="148"/>
    </location>
</feature>
<gene>
    <name evidence="2" type="ORF">ACFSDB_02400</name>
</gene>
<sequence length="148" mass="16987">MIIALNHRLEKTAKEIRKIQQSAYRIEAELMGFDGIPQLNESVLEIQNADEIFLGHTGNPLKGFLSYKEIGHLIDIHRLAVAPEYFRQGIASDLLEGLFRQFEGRDFLVSTGAANEPAKKLYRKYGFEELRVFEPEPGIWCAEFMKSR</sequence>
<dbReference type="RefSeq" id="WP_204891202.1">
    <property type="nucleotide sequence ID" value="NZ_JBHUFW010000002.1"/>
</dbReference>
<dbReference type="CDD" id="cd04301">
    <property type="entry name" value="NAT_SF"/>
    <property type="match status" value="1"/>
</dbReference>
<dbReference type="InterPro" id="IPR000182">
    <property type="entry name" value="GNAT_dom"/>
</dbReference>
<comment type="caution">
    <text evidence="2">The sequence shown here is derived from an EMBL/GenBank/DDBJ whole genome shotgun (WGS) entry which is preliminary data.</text>
</comment>
<proteinExistence type="predicted"/>
<dbReference type="Proteomes" id="UP001597273">
    <property type="component" value="Unassembled WGS sequence"/>
</dbReference>
<dbReference type="EMBL" id="JBHUFW010000002">
    <property type="protein sequence ID" value="MFD1861758.1"/>
    <property type="molecule type" value="Genomic_DNA"/>
</dbReference>
<reference evidence="3" key="1">
    <citation type="journal article" date="2019" name="Int. J. Syst. Evol. Microbiol.">
        <title>The Global Catalogue of Microorganisms (GCM) 10K type strain sequencing project: providing services to taxonomists for standard genome sequencing and annotation.</title>
        <authorList>
            <consortium name="The Broad Institute Genomics Platform"/>
            <consortium name="The Broad Institute Genome Sequencing Center for Infectious Disease"/>
            <person name="Wu L."/>
            <person name="Ma J."/>
        </authorList>
    </citation>
    <scope>NUCLEOTIDE SEQUENCE [LARGE SCALE GENOMIC DNA]</scope>
    <source>
        <strain evidence="3">CGMCC 1.15475</strain>
    </source>
</reference>
<dbReference type="GO" id="GO:0016746">
    <property type="term" value="F:acyltransferase activity"/>
    <property type="evidence" value="ECO:0007669"/>
    <property type="project" value="UniProtKB-KW"/>
</dbReference>
<dbReference type="Pfam" id="PF13508">
    <property type="entry name" value="Acetyltransf_7"/>
    <property type="match status" value="1"/>
</dbReference>
<evidence type="ECO:0000259" key="1">
    <source>
        <dbReference type="PROSITE" id="PS51186"/>
    </source>
</evidence>